<dbReference type="InterPro" id="IPR002197">
    <property type="entry name" value="HTH_Fis"/>
</dbReference>
<dbReference type="EMBL" id="FOVE01000016">
    <property type="protein sequence ID" value="SFN73655.1"/>
    <property type="molecule type" value="Genomic_DNA"/>
</dbReference>
<accession>A0A1I5BG07</accession>
<dbReference type="Proteomes" id="UP000242869">
    <property type="component" value="Unassembled WGS sequence"/>
</dbReference>
<dbReference type="Gene3D" id="3.40.50.2300">
    <property type="match status" value="1"/>
</dbReference>
<dbReference type="STRING" id="83765.SAMN05660284_02152"/>
<keyword evidence="4" id="KW-0902">Two-component regulatory system</keyword>
<evidence type="ECO:0000259" key="9">
    <source>
        <dbReference type="PROSITE" id="PS50045"/>
    </source>
</evidence>
<organism evidence="11 12">
    <name type="scientific">Formivibrio citricus</name>
    <dbReference type="NCBI Taxonomy" id="83765"/>
    <lineage>
        <taxon>Bacteria</taxon>
        <taxon>Pseudomonadati</taxon>
        <taxon>Pseudomonadota</taxon>
        <taxon>Betaproteobacteria</taxon>
        <taxon>Neisseriales</taxon>
        <taxon>Chitinibacteraceae</taxon>
        <taxon>Formivibrio</taxon>
    </lineage>
</organism>
<evidence type="ECO:0000256" key="2">
    <source>
        <dbReference type="ARBA" id="ARBA00022741"/>
    </source>
</evidence>
<feature type="modified residue" description="4-aspartylphosphate" evidence="8">
    <location>
        <position position="55"/>
    </location>
</feature>
<dbReference type="SMART" id="SM00448">
    <property type="entry name" value="REC"/>
    <property type="match status" value="1"/>
</dbReference>
<dbReference type="GO" id="GO:0043565">
    <property type="term" value="F:sequence-specific DNA binding"/>
    <property type="evidence" value="ECO:0007669"/>
    <property type="project" value="InterPro"/>
</dbReference>
<dbReference type="OrthoDB" id="3516932at2"/>
<dbReference type="Pfam" id="PF00158">
    <property type="entry name" value="Sigma54_activat"/>
    <property type="match status" value="1"/>
</dbReference>
<name>A0A1I5BG07_9NEIS</name>
<dbReference type="InterPro" id="IPR025944">
    <property type="entry name" value="Sigma_54_int_dom_CS"/>
</dbReference>
<evidence type="ECO:0000313" key="12">
    <source>
        <dbReference type="Proteomes" id="UP000242869"/>
    </source>
</evidence>
<dbReference type="CDD" id="cd00009">
    <property type="entry name" value="AAA"/>
    <property type="match status" value="1"/>
</dbReference>
<dbReference type="PROSITE" id="PS50110">
    <property type="entry name" value="RESPONSE_REGULATORY"/>
    <property type="match status" value="1"/>
</dbReference>
<keyword evidence="6" id="KW-0238">DNA-binding</keyword>
<protein>
    <submittedName>
        <fullName evidence="11">Two-component system, NtrC family, C4-dicarboxylate transport response regulator DctD</fullName>
    </submittedName>
</protein>
<evidence type="ECO:0000256" key="8">
    <source>
        <dbReference type="PROSITE-ProRule" id="PRU00169"/>
    </source>
</evidence>
<dbReference type="GO" id="GO:0000160">
    <property type="term" value="P:phosphorelay signal transduction system"/>
    <property type="evidence" value="ECO:0007669"/>
    <property type="project" value="UniProtKB-KW"/>
</dbReference>
<dbReference type="FunFam" id="3.40.50.2300:FF:000018">
    <property type="entry name" value="DNA-binding transcriptional regulator NtrC"/>
    <property type="match status" value="1"/>
</dbReference>
<proteinExistence type="predicted"/>
<dbReference type="SUPFAM" id="SSF52172">
    <property type="entry name" value="CheY-like"/>
    <property type="match status" value="1"/>
</dbReference>
<feature type="domain" description="Sigma-54 factor interaction" evidence="9">
    <location>
        <begin position="146"/>
        <end position="375"/>
    </location>
</feature>
<dbReference type="SMART" id="SM00382">
    <property type="entry name" value="AAA"/>
    <property type="match status" value="1"/>
</dbReference>
<dbReference type="PANTHER" id="PTHR32071">
    <property type="entry name" value="TRANSCRIPTIONAL REGULATORY PROTEIN"/>
    <property type="match status" value="1"/>
</dbReference>
<dbReference type="AlphaFoldDB" id="A0A1I5BG07"/>
<dbReference type="GO" id="GO:0005524">
    <property type="term" value="F:ATP binding"/>
    <property type="evidence" value="ECO:0007669"/>
    <property type="project" value="UniProtKB-KW"/>
</dbReference>
<dbReference type="Gene3D" id="1.10.8.60">
    <property type="match status" value="1"/>
</dbReference>
<dbReference type="InterPro" id="IPR002078">
    <property type="entry name" value="Sigma_54_int"/>
</dbReference>
<dbReference type="CDD" id="cd17549">
    <property type="entry name" value="REC_DctD-like"/>
    <property type="match status" value="1"/>
</dbReference>
<evidence type="ECO:0000313" key="11">
    <source>
        <dbReference type="EMBL" id="SFN73655.1"/>
    </source>
</evidence>
<dbReference type="InterPro" id="IPR027417">
    <property type="entry name" value="P-loop_NTPase"/>
</dbReference>
<sequence length="447" mass="49794">MTEAPAILLVEDDPNVLFACEQAFRIDGLTSVGVDCAENALQYITSDYPGVIISDIWLPGMSGMDLLKEINRIDPDLPVILITGHGDVGLAVQAMKEGAHDFIEKPFTPETLVEITRRAQEKRKLILEVRALRRQLQDRQSIEGRIIGRSPAIVRIRQRVTDLAPTPANVLIEGETGSGKELIARCLHEASPRRSGNFVALNCGGMPESLFESEIFGHEAGAFTGATKRRIGKIEHAHGGTLFLDEIENMPLPLQIKLLRVLQERTLERLGSNHPVSVDFRLVAATKEDLKTLSEAGRFRADLYYRLSVAKLSLLPLRERREDIPLLFEHFLLQASAAYSVPAPDTTPSRLRRLMAHEWPGNVRELRNVAERCILGIEADAPPFCDQPTNEALSLPRALELVERTMILEALQRNDGNLTLASQSLQIPKNTLRDKIGKLGLWDEVQK</sequence>
<dbReference type="Gene3D" id="3.40.50.300">
    <property type="entry name" value="P-loop containing nucleotide triphosphate hydrolases"/>
    <property type="match status" value="1"/>
</dbReference>
<evidence type="ECO:0000256" key="7">
    <source>
        <dbReference type="ARBA" id="ARBA00023163"/>
    </source>
</evidence>
<dbReference type="PANTHER" id="PTHR32071:SF57">
    <property type="entry name" value="C4-DICARBOXYLATE TRANSPORT TRANSCRIPTIONAL REGULATORY PROTEIN DCTD"/>
    <property type="match status" value="1"/>
</dbReference>
<dbReference type="RefSeq" id="WP_091196231.1">
    <property type="nucleotide sequence ID" value="NZ_FOVE01000016.1"/>
</dbReference>
<dbReference type="InterPro" id="IPR025943">
    <property type="entry name" value="Sigma_54_int_dom_ATP-bd_2"/>
</dbReference>
<dbReference type="Pfam" id="PF00072">
    <property type="entry name" value="Response_reg"/>
    <property type="match status" value="1"/>
</dbReference>
<dbReference type="InterPro" id="IPR009057">
    <property type="entry name" value="Homeodomain-like_sf"/>
</dbReference>
<dbReference type="InterPro" id="IPR003593">
    <property type="entry name" value="AAA+_ATPase"/>
</dbReference>
<keyword evidence="7" id="KW-0804">Transcription</keyword>
<evidence type="ECO:0000259" key="10">
    <source>
        <dbReference type="PROSITE" id="PS50110"/>
    </source>
</evidence>
<keyword evidence="3" id="KW-0067">ATP-binding</keyword>
<dbReference type="InterPro" id="IPR025662">
    <property type="entry name" value="Sigma_54_int_dom_ATP-bd_1"/>
</dbReference>
<dbReference type="PROSITE" id="PS00675">
    <property type="entry name" value="SIGMA54_INTERACT_1"/>
    <property type="match status" value="1"/>
</dbReference>
<dbReference type="SUPFAM" id="SSF52540">
    <property type="entry name" value="P-loop containing nucleoside triphosphate hydrolases"/>
    <property type="match status" value="1"/>
</dbReference>
<dbReference type="Pfam" id="PF02954">
    <property type="entry name" value="HTH_8"/>
    <property type="match status" value="1"/>
</dbReference>
<dbReference type="GO" id="GO:0006355">
    <property type="term" value="P:regulation of DNA-templated transcription"/>
    <property type="evidence" value="ECO:0007669"/>
    <property type="project" value="InterPro"/>
</dbReference>
<evidence type="ECO:0000256" key="4">
    <source>
        <dbReference type="ARBA" id="ARBA00023012"/>
    </source>
</evidence>
<reference evidence="12" key="1">
    <citation type="submission" date="2016-10" db="EMBL/GenBank/DDBJ databases">
        <authorList>
            <person name="Varghese N."/>
            <person name="Submissions S."/>
        </authorList>
    </citation>
    <scope>NUCLEOTIDE SEQUENCE [LARGE SCALE GENOMIC DNA]</scope>
    <source>
        <strain evidence="12">DSM 6150</strain>
    </source>
</reference>
<evidence type="ECO:0000256" key="6">
    <source>
        <dbReference type="ARBA" id="ARBA00023125"/>
    </source>
</evidence>
<evidence type="ECO:0000256" key="1">
    <source>
        <dbReference type="ARBA" id="ARBA00022553"/>
    </source>
</evidence>
<dbReference type="SUPFAM" id="SSF46689">
    <property type="entry name" value="Homeodomain-like"/>
    <property type="match status" value="1"/>
</dbReference>
<dbReference type="PROSITE" id="PS00676">
    <property type="entry name" value="SIGMA54_INTERACT_2"/>
    <property type="match status" value="1"/>
</dbReference>
<dbReference type="PROSITE" id="PS50045">
    <property type="entry name" value="SIGMA54_INTERACT_4"/>
    <property type="match status" value="1"/>
</dbReference>
<keyword evidence="5" id="KW-0805">Transcription regulation</keyword>
<keyword evidence="12" id="KW-1185">Reference proteome</keyword>
<keyword evidence="1 8" id="KW-0597">Phosphoprotein</keyword>
<dbReference type="InterPro" id="IPR011006">
    <property type="entry name" value="CheY-like_superfamily"/>
</dbReference>
<keyword evidence="2" id="KW-0547">Nucleotide-binding</keyword>
<dbReference type="InterPro" id="IPR001789">
    <property type="entry name" value="Sig_transdc_resp-reg_receiver"/>
</dbReference>
<dbReference type="Pfam" id="PF25601">
    <property type="entry name" value="AAA_lid_14"/>
    <property type="match status" value="1"/>
</dbReference>
<dbReference type="Gene3D" id="1.10.10.60">
    <property type="entry name" value="Homeodomain-like"/>
    <property type="match status" value="1"/>
</dbReference>
<dbReference type="InterPro" id="IPR058031">
    <property type="entry name" value="AAA_lid_NorR"/>
</dbReference>
<dbReference type="FunFam" id="3.40.50.300:FF:000006">
    <property type="entry name" value="DNA-binding transcriptional regulator NtrC"/>
    <property type="match status" value="1"/>
</dbReference>
<feature type="domain" description="Response regulatory" evidence="10">
    <location>
        <begin position="6"/>
        <end position="120"/>
    </location>
</feature>
<evidence type="ECO:0000256" key="3">
    <source>
        <dbReference type="ARBA" id="ARBA00022840"/>
    </source>
</evidence>
<evidence type="ECO:0000256" key="5">
    <source>
        <dbReference type="ARBA" id="ARBA00023015"/>
    </source>
</evidence>
<gene>
    <name evidence="11" type="ORF">SAMN05660284_02152</name>
</gene>
<dbReference type="PROSITE" id="PS00688">
    <property type="entry name" value="SIGMA54_INTERACT_3"/>
    <property type="match status" value="1"/>
</dbReference>